<feature type="compositionally biased region" description="Basic and acidic residues" evidence="1">
    <location>
        <begin position="101"/>
        <end position="111"/>
    </location>
</feature>
<evidence type="ECO:0000256" key="1">
    <source>
        <dbReference type="SAM" id="MobiDB-lite"/>
    </source>
</evidence>
<dbReference type="EMBL" id="QVLV01000008">
    <property type="protein sequence ID" value="RGE59900.1"/>
    <property type="molecule type" value="Genomic_DNA"/>
</dbReference>
<proteinExistence type="predicted"/>
<feature type="region of interest" description="Disordered" evidence="1">
    <location>
        <begin position="79"/>
        <end position="111"/>
    </location>
</feature>
<dbReference type="AlphaFoldDB" id="A0A3E3I495"/>
<dbReference type="RefSeq" id="WP_117544764.1">
    <property type="nucleotide sequence ID" value="NZ_QVLV01000008.1"/>
</dbReference>
<name>A0A3E3I495_9FIRM</name>
<evidence type="ECO:0000313" key="2">
    <source>
        <dbReference type="EMBL" id="RGE59900.1"/>
    </source>
</evidence>
<evidence type="ECO:0000313" key="3">
    <source>
        <dbReference type="Proteomes" id="UP000260812"/>
    </source>
</evidence>
<gene>
    <name evidence="2" type="ORF">DXC51_14055</name>
</gene>
<dbReference type="GeneID" id="97987956"/>
<feature type="compositionally biased region" description="Basic and acidic residues" evidence="1">
    <location>
        <begin position="79"/>
        <end position="93"/>
    </location>
</feature>
<keyword evidence="3" id="KW-1185">Reference proteome</keyword>
<sequence>MEENQGYVIRQSVLFDNGRGFALGEHPREGFVTWQFTQEGGHRDYYWGHYYDDGAAAEKDYADRAADYQRRFHVREVKAPISRQMEEAGRQAQERQAPPVPKKDAPDRGER</sequence>
<dbReference type="Proteomes" id="UP000260812">
    <property type="component" value="Unassembled WGS sequence"/>
</dbReference>
<evidence type="ECO:0008006" key="4">
    <source>
        <dbReference type="Google" id="ProtNLM"/>
    </source>
</evidence>
<reference evidence="2" key="1">
    <citation type="submission" date="2018-08" db="EMBL/GenBank/DDBJ databases">
        <title>A genome reference for cultivated species of the human gut microbiota.</title>
        <authorList>
            <person name="Zou Y."/>
            <person name="Xue W."/>
            <person name="Luo G."/>
        </authorList>
    </citation>
    <scope>NUCLEOTIDE SEQUENCE [LARGE SCALE GENOMIC DNA]</scope>
    <source>
        <strain evidence="2">TF05-5AC</strain>
    </source>
</reference>
<comment type="caution">
    <text evidence="2">The sequence shown here is derived from an EMBL/GenBank/DDBJ whole genome shotgun (WGS) entry which is preliminary data.</text>
</comment>
<accession>A0A3E3I495</accession>
<protein>
    <recommendedName>
        <fullName evidence="4">Defence against restriction A C-terminal domain-containing protein</fullName>
    </recommendedName>
</protein>
<organism evidence="2 3">
    <name type="scientific">Eisenbergiella massiliensis</name>
    <dbReference type="NCBI Taxonomy" id="1720294"/>
    <lineage>
        <taxon>Bacteria</taxon>
        <taxon>Bacillati</taxon>
        <taxon>Bacillota</taxon>
        <taxon>Clostridia</taxon>
        <taxon>Lachnospirales</taxon>
        <taxon>Lachnospiraceae</taxon>
        <taxon>Eisenbergiella</taxon>
    </lineage>
</organism>